<dbReference type="AlphaFoldDB" id="A0A5J6MW96"/>
<dbReference type="Pfam" id="PF00211">
    <property type="entry name" value="Guanylate_cyc"/>
    <property type="match status" value="1"/>
</dbReference>
<dbReference type="CDD" id="cd07302">
    <property type="entry name" value="CHD"/>
    <property type="match status" value="1"/>
</dbReference>
<organism evidence="2 3">
    <name type="scientific">Hypericibacter adhaerens</name>
    <dbReference type="NCBI Taxonomy" id="2602016"/>
    <lineage>
        <taxon>Bacteria</taxon>
        <taxon>Pseudomonadati</taxon>
        <taxon>Pseudomonadota</taxon>
        <taxon>Alphaproteobacteria</taxon>
        <taxon>Rhodospirillales</taxon>
        <taxon>Dongiaceae</taxon>
        <taxon>Hypericibacter</taxon>
    </lineage>
</organism>
<gene>
    <name evidence="2" type="ORF">FRZ61_08950</name>
</gene>
<dbReference type="InterPro" id="IPR050697">
    <property type="entry name" value="Adenylyl/Guanylyl_Cyclase_3/4"/>
</dbReference>
<dbReference type="SMART" id="SM00028">
    <property type="entry name" value="TPR"/>
    <property type="match status" value="3"/>
</dbReference>
<dbReference type="InterPro" id="IPR001054">
    <property type="entry name" value="A/G_cyclase"/>
</dbReference>
<evidence type="ECO:0000259" key="1">
    <source>
        <dbReference type="PROSITE" id="PS50125"/>
    </source>
</evidence>
<dbReference type="Gene3D" id="3.30.70.1230">
    <property type="entry name" value="Nucleotide cyclase"/>
    <property type="match status" value="1"/>
</dbReference>
<accession>A0A5J6MW96</accession>
<name>A0A5J6MW96_9PROT</name>
<dbReference type="RefSeq" id="WP_151115174.1">
    <property type="nucleotide sequence ID" value="NZ_CP042582.1"/>
</dbReference>
<dbReference type="SUPFAM" id="SSF55073">
    <property type="entry name" value="Nucleotide cyclase"/>
    <property type="match status" value="1"/>
</dbReference>
<dbReference type="GO" id="GO:0004016">
    <property type="term" value="F:adenylate cyclase activity"/>
    <property type="evidence" value="ECO:0007669"/>
    <property type="project" value="UniProtKB-ARBA"/>
</dbReference>
<dbReference type="PANTHER" id="PTHR43081">
    <property type="entry name" value="ADENYLATE CYCLASE, TERMINAL-DIFFERENTIATION SPECIFIC-RELATED"/>
    <property type="match status" value="1"/>
</dbReference>
<dbReference type="GO" id="GO:0006171">
    <property type="term" value="P:cAMP biosynthetic process"/>
    <property type="evidence" value="ECO:0007669"/>
    <property type="project" value="TreeGrafter"/>
</dbReference>
<protein>
    <submittedName>
        <fullName evidence="2">Adenylate cyclase</fullName>
    </submittedName>
</protein>
<dbReference type="Proteomes" id="UP000325797">
    <property type="component" value="Chromosome"/>
</dbReference>
<dbReference type="PROSITE" id="PS50125">
    <property type="entry name" value="GUANYLATE_CYCLASE_2"/>
    <property type="match status" value="1"/>
</dbReference>
<dbReference type="InterPro" id="IPR029787">
    <property type="entry name" value="Nucleotide_cyclase"/>
</dbReference>
<evidence type="ECO:0000313" key="2">
    <source>
        <dbReference type="EMBL" id="QEX20975.1"/>
    </source>
</evidence>
<dbReference type="Pfam" id="PF14559">
    <property type="entry name" value="TPR_19"/>
    <property type="match status" value="1"/>
</dbReference>
<sequence>MAEQIQRKLAAILAADIAGYSRLAGADEERTLARLRALRSDLIDPLIQVHHGRVVKRTGDGSLVEFRSAVDAVRCAIEVQAGMAERNAGLPPEQRIDFRIGIHVGDVVEENDGDLMGDAVNIAARLEGEAAPGGISLSEDAWRQVRDRVKEHFIDRGEKALKHIARKVRVFSVELEGPAATRRQDGAATAAGAAAPPPHLSIVVLPFANFGGDPEQEYFVDGITESLTTDLSRIAGSFVIARNTAFTYKGKPIDVKAIGRDLNVRYVLEGSVQRGGSRMRVNVQLVDAETGNHLWAERFDKPLTDLFDMQDEIVGRLAGTLNSELIAAEARRAERSPRPDSMDLHFQGLAAAAKGWAPEYAAQARGFFERALALDPGNIEALVGTATVDMMGGFIFTADDRTSRFSAAESTLTRVLKVAPNHAWAHYLLGFVLIHTARIAQGIAECERALALDPNLAMAQWAIGQAKYFAGRGEETEAHLNEALRLSPRDTNAHIWLMGAGFAKLQLRADEDAAARFRGSIERNRNLPIAHFGLAAALSHLGRTEEAKAAAASGLALDPTFTIARMRAGAVTDNPAYLAGREHIYDGMRKAGVPEG</sequence>
<dbReference type="SUPFAM" id="SSF48452">
    <property type="entry name" value="TPR-like"/>
    <property type="match status" value="1"/>
</dbReference>
<dbReference type="GO" id="GO:0035556">
    <property type="term" value="P:intracellular signal transduction"/>
    <property type="evidence" value="ECO:0007669"/>
    <property type="project" value="InterPro"/>
</dbReference>
<dbReference type="OrthoDB" id="9807521at2"/>
<proteinExistence type="predicted"/>
<dbReference type="KEGG" id="hadh:FRZ61_08950"/>
<dbReference type="PANTHER" id="PTHR43081:SF19">
    <property type="entry name" value="PH-SENSITIVE ADENYLATE CYCLASE RV1264"/>
    <property type="match status" value="1"/>
</dbReference>
<keyword evidence="3" id="KW-1185">Reference proteome</keyword>
<evidence type="ECO:0000313" key="3">
    <source>
        <dbReference type="Proteomes" id="UP000325797"/>
    </source>
</evidence>
<dbReference type="EMBL" id="CP042582">
    <property type="protein sequence ID" value="QEX20975.1"/>
    <property type="molecule type" value="Genomic_DNA"/>
</dbReference>
<dbReference type="InterPro" id="IPR011990">
    <property type="entry name" value="TPR-like_helical_dom_sf"/>
</dbReference>
<dbReference type="InterPro" id="IPR019734">
    <property type="entry name" value="TPR_rpt"/>
</dbReference>
<reference evidence="2 3" key="1">
    <citation type="submission" date="2019-08" db="EMBL/GenBank/DDBJ databases">
        <title>Hyperibacter terrae gen. nov., sp. nov. and Hyperibacter viscosus sp. nov., two new members in the family Rhodospirillaceae isolated from the rhizosphere of Hypericum perforatum.</title>
        <authorList>
            <person name="Noviana Z."/>
        </authorList>
    </citation>
    <scope>NUCLEOTIDE SEQUENCE [LARGE SCALE GENOMIC DNA]</scope>
    <source>
        <strain evidence="2 3">R5959</strain>
    </source>
</reference>
<dbReference type="Gene3D" id="1.25.40.10">
    <property type="entry name" value="Tetratricopeptide repeat domain"/>
    <property type="match status" value="1"/>
</dbReference>
<feature type="domain" description="Guanylate cyclase" evidence="1">
    <location>
        <begin position="11"/>
        <end position="127"/>
    </location>
</feature>
<dbReference type="Gene3D" id="3.40.50.10070">
    <property type="entry name" value="TolB, N-terminal domain"/>
    <property type="match status" value="1"/>
</dbReference>